<feature type="region of interest" description="Disordered" evidence="6">
    <location>
        <begin position="192"/>
        <end position="243"/>
    </location>
</feature>
<evidence type="ECO:0000313" key="10">
    <source>
        <dbReference type="Proteomes" id="UP000261540"/>
    </source>
</evidence>
<keyword evidence="3" id="KW-0963">Cytoplasm</keyword>
<evidence type="ECO:0000259" key="8">
    <source>
        <dbReference type="Pfam" id="PF23277"/>
    </source>
</evidence>
<feature type="compositionally biased region" description="Basic and acidic residues" evidence="6">
    <location>
        <begin position="1"/>
        <end position="14"/>
    </location>
</feature>
<keyword evidence="4" id="KW-0969">Cilium</keyword>
<accession>A0A3B3SJE7</accession>
<feature type="domain" description="Deleted in lung and esophageal cancer protein 1 Ig-like" evidence="8">
    <location>
        <begin position="300"/>
        <end position="346"/>
    </location>
</feature>
<proteinExistence type="predicted"/>
<feature type="domain" description="HYDIN/VesB/CFA65-like Ig-like" evidence="7">
    <location>
        <begin position="1498"/>
        <end position="1586"/>
    </location>
</feature>
<feature type="region of interest" description="Disordered" evidence="6">
    <location>
        <begin position="1"/>
        <end position="27"/>
    </location>
</feature>
<dbReference type="PANTHER" id="PTHR46348:SF1">
    <property type="entry name" value="DELETED IN LUNG AND ESOPHAGEAL CANCER PROTEIN 1"/>
    <property type="match status" value="1"/>
</dbReference>
<name>A0A3B3SJE7_9TELE</name>
<evidence type="ECO:0000256" key="3">
    <source>
        <dbReference type="ARBA" id="ARBA00022490"/>
    </source>
</evidence>
<dbReference type="Gene3D" id="2.60.40.10">
    <property type="entry name" value="Immunoglobulins"/>
    <property type="match status" value="8"/>
</dbReference>
<keyword evidence="5" id="KW-0966">Cell projection</keyword>
<dbReference type="GO" id="GO:0005929">
    <property type="term" value="C:cilium"/>
    <property type="evidence" value="ECO:0007669"/>
    <property type="project" value="UniProtKB-SubCell"/>
</dbReference>
<organism evidence="9 10">
    <name type="scientific">Paramormyrops kingsleyae</name>
    <dbReference type="NCBI Taxonomy" id="1676925"/>
    <lineage>
        <taxon>Eukaryota</taxon>
        <taxon>Metazoa</taxon>
        <taxon>Chordata</taxon>
        <taxon>Craniata</taxon>
        <taxon>Vertebrata</taxon>
        <taxon>Euteleostomi</taxon>
        <taxon>Actinopterygii</taxon>
        <taxon>Neopterygii</taxon>
        <taxon>Teleostei</taxon>
        <taxon>Osteoglossocephala</taxon>
        <taxon>Osteoglossomorpha</taxon>
        <taxon>Osteoglossiformes</taxon>
        <taxon>Mormyridae</taxon>
        <taxon>Paramormyrops</taxon>
    </lineage>
</organism>
<feature type="compositionally biased region" description="Gly residues" evidence="6">
    <location>
        <begin position="1195"/>
        <end position="1210"/>
    </location>
</feature>
<dbReference type="Pfam" id="PF23316">
    <property type="entry name" value="Ig_DLEC1_6th"/>
    <property type="match status" value="1"/>
</dbReference>
<dbReference type="InterPro" id="IPR013783">
    <property type="entry name" value="Ig-like_fold"/>
</dbReference>
<reference evidence="9" key="1">
    <citation type="submission" date="2025-08" db="UniProtKB">
        <authorList>
            <consortium name="Ensembl"/>
        </authorList>
    </citation>
    <scope>IDENTIFICATION</scope>
</reference>
<comment type="subcellular location">
    <subcellularLocation>
        <location evidence="1">Cell projection</location>
        <location evidence="1">Cilium</location>
    </subcellularLocation>
    <subcellularLocation>
        <location evidence="2">Cytoplasm</location>
    </subcellularLocation>
</comment>
<evidence type="ECO:0000256" key="5">
    <source>
        <dbReference type="ARBA" id="ARBA00023273"/>
    </source>
</evidence>
<dbReference type="GO" id="GO:0015631">
    <property type="term" value="F:tubulin binding"/>
    <property type="evidence" value="ECO:0007669"/>
    <property type="project" value="TreeGrafter"/>
</dbReference>
<feature type="compositionally biased region" description="Acidic residues" evidence="6">
    <location>
        <begin position="1222"/>
        <end position="1233"/>
    </location>
</feature>
<feature type="compositionally biased region" description="Low complexity" evidence="6">
    <location>
        <begin position="1211"/>
        <end position="1221"/>
    </location>
</feature>
<dbReference type="GO" id="GO:0005737">
    <property type="term" value="C:cytoplasm"/>
    <property type="evidence" value="ECO:0007669"/>
    <property type="project" value="UniProtKB-SubCell"/>
</dbReference>
<evidence type="ECO:0000259" key="7">
    <source>
        <dbReference type="Pfam" id="PF22544"/>
    </source>
</evidence>
<dbReference type="Ensembl" id="ENSPKIT00000011704.1">
    <property type="protein sequence ID" value="ENSPKIP00000030869.1"/>
    <property type="gene ID" value="ENSPKIG00000011528.1"/>
</dbReference>
<protein>
    <submittedName>
        <fullName evidence="9">DLEC1 cilia and flagella associated protein</fullName>
    </submittedName>
</protein>
<reference evidence="9" key="2">
    <citation type="submission" date="2025-09" db="UniProtKB">
        <authorList>
            <consortium name="Ensembl"/>
        </authorList>
    </citation>
    <scope>IDENTIFICATION</scope>
</reference>
<keyword evidence="10" id="KW-1185">Reference proteome</keyword>
<dbReference type="Pfam" id="PF22544">
    <property type="entry name" value="HYDIN_VesB_CFA65-like_Ig"/>
    <property type="match status" value="1"/>
</dbReference>
<feature type="compositionally biased region" description="Basic and acidic residues" evidence="6">
    <location>
        <begin position="192"/>
        <end position="204"/>
    </location>
</feature>
<feature type="region of interest" description="Disordered" evidence="6">
    <location>
        <begin position="1189"/>
        <end position="1236"/>
    </location>
</feature>
<dbReference type="Pfam" id="PF23277">
    <property type="entry name" value="Ig_Dlec1_1"/>
    <property type="match status" value="1"/>
</dbReference>
<feature type="compositionally biased region" description="Polar residues" evidence="6">
    <location>
        <begin position="210"/>
        <end position="228"/>
    </location>
</feature>
<evidence type="ECO:0000256" key="4">
    <source>
        <dbReference type="ARBA" id="ARBA00023069"/>
    </source>
</evidence>
<dbReference type="InterPro" id="IPR033304">
    <property type="entry name" value="DLEC1"/>
</dbReference>
<evidence type="ECO:0000256" key="2">
    <source>
        <dbReference type="ARBA" id="ARBA00004496"/>
    </source>
</evidence>
<evidence type="ECO:0000313" key="9">
    <source>
        <dbReference type="Ensembl" id="ENSPKIP00000030869.1"/>
    </source>
</evidence>
<dbReference type="Proteomes" id="UP000261540">
    <property type="component" value="Unplaced"/>
</dbReference>
<evidence type="ECO:0000256" key="6">
    <source>
        <dbReference type="SAM" id="MobiDB-lite"/>
    </source>
</evidence>
<dbReference type="GO" id="GO:0008285">
    <property type="term" value="P:negative regulation of cell population proliferation"/>
    <property type="evidence" value="ECO:0007669"/>
    <property type="project" value="InterPro"/>
</dbReference>
<sequence length="1614" mass="176328">MFEQKSESQIHHVCDPPVSRHRPSSDKSQDISHFLANIYKYIYTSDVISKETVAKLKKSRRGDNSYHEKYLDDLEQAHAQYSRRLKDADALEKHIIQARERAAAAEEFARSNLLEDIGEAYGELGLPPVKSAFRWCVDNSLLKSNSLICPEDYSAGAAQLIKAPKGKCAPGFAKATIAYNMRICRLAKDDGYTVSPETDRRPPEMPESEGTLTLPSTPESIASSSKIPSKTRRPAGATALTGSSRAEVEAALLRLSQRGNFLRNPRFPPHGASRGGKSLLQVTKAPDGEEGTPDQSAPVFLASPSSIIFSQYRVGQVYETTVELRNVTSASRHVRVIPPGTPHFTLGLVPRVLDCGYCLVGGAKVLELQCSNVGLSGGTFCIMPKKLWPASSLRAVVTASFAELPPFGVSPSLFELQPGQDTVVEVAFFPTAADSFSEVFTVVCDNCQVRDISIQGTGQLVTLQLVSVTGGEEWPMPGELCDFSAQHLVRFGPTNPQCTLQKELVIRNNAHLVLPFRWQIMKPNLQPHLFGERAEPPCSEHHVDTDAAFDISPADGQLLPHQDHRFLLSYRPEELKDYHSVLHLVLMDIPDPPEEHDSDGTLHHLERAANVNDIVVMEIEVKGLTEPRQVLLEPYAILFPGETYVGAAVRKHFKMWNNSKSGIRFQWDRISDCHVVEVKPPAGEIGVSKCCDLELVLIGRMPGPFTCHLPCHIEHCRPGAVLVVQAAFKGPKLSISVPSLDLGLIRLGEQVCSSILVTNSTELDASWMLQECCEMRGPRDAQVTVEPCRGVLPPLSSCTVDVFFKPVACQHFETVLQLAVENGTGCNLLVQADVQSTQVCLLRCQLEIPELFVGVPANGIATLFNQTLLPTRFSWMEQLQGQQASLCMASFSPCTGTLGPNAKLEVAVQFTAHTDVQLTEVAAVCKVEGMREPLLLGIFCKAEKLRISFSLPDGPEEEAQDPSALMLDFGDEVLLKRAVTKRLAITNHTAITAGFTMEAEYFTVPRAPSPPTDEVSRFGHRTSNSRRPLHSLHAKQMEKKAHEDFVSALLAHGKGAAFYIQPASGTLGPYKTQTVDVTAFTSMWGQYRDRLVCKVGDLEPVFVPVTMTVKGCALHFQLMGPQPESQTQGPVVRFGTHVSGGDTISRAIRINNTSHYDIRLDWETFNQERGDMMLLDLLVTYGDPFPLKDPDGNEVLGGGSGSGGNNGASAGGTSASIASESVTEEESNEEEAESCGLKPPRKLISVHVRIHEGNASDYPYCITPRQMVVPAGGSSTVHVSFTPLTLSGSTRDFACLGFGLGFMSLDCEETCCVPGRVERAQGLQLEPLRLDLQANVKAALLCVETEEDKMLEFYAIASDLLLMGTEQGVEEPPAVTTRSFRLRNPLEMPVYFRLSVQPPFCVLPPWPRSSTQSPCDHAREPPYLVLQPRHNLQVKVAFHCSLSLLATPGSPSEETPPTPQLISSVTGGRSLRFHQSLLVEYSNGSIQEVPLCGFLSLPTLHLIPDSLDFGTCYVGQTSVKEVILSNRGRSSSHWAATIESVGGGGSFEVTPSRGVLRPKLPLCSCRHPLQISFTPRDTSEARATVTVQGILGELPVSLQVWGRGSFDEAYVTAD</sequence>
<dbReference type="InterPro" id="IPR059041">
    <property type="entry name" value="Ig_DLEC1_1"/>
</dbReference>
<dbReference type="GeneTree" id="ENSGT00390000006098"/>
<dbReference type="PANTHER" id="PTHR46348">
    <property type="entry name" value="DELETED IN LUNG AND ESOPHAGEAL CANCER PROTEIN 1"/>
    <property type="match status" value="1"/>
</dbReference>
<dbReference type="InterPro" id="IPR053879">
    <property type="entry name" value="HYDIN_VesB_CFA65-like_Ig"/>
</dbReference>
<evidence type="ECO:0000256" key="1">
    <source>
        <dbReference type="ARBA" id="ARBA00004138"/>
    </source>
</evidence>